<dbReference type="EMBL" id="SJSK01000002">
    <property type="protein sequence ID" value="TCC92351.1"/>
    <property type="molecule type" value="Genomic_DNA"/>
</dbReference>
<dbReference type="Proteomes" id="UP000292884">
    <property type="component" value="Unassembled WGS sequence"/>
</dbReference>
<evidence type="ECO:0000313" key="2">
    <source>
        <dbReference type="Proteomes" id="UP000292884"/>
    </source>
</evidence>
<keyword evidence="2" id="KW-1185">Reference proteome</keyword>
<proteinExistence type="predicted"/>
<protein>
    <submittedName>
        <fullName evidence="1">Uncharacterized protein</fullName>
    </submittedName>
</protein>
<name>A0A4R0MYE4_9SPHI</name>
<evidence type="ECO:0000313" key="1">
    <source>
        <dbReference type="EMBL" id="TCC92351.1"/>
    </source>
</evidence>
<gene>
    <name evidence="1" type="ORF">EZ428_11535</name>
</gene>
<dbReference type="AlphaFoldDB" id="A0A4R0MYE4"/>
<organism evidence="1 2">
    <name type="scientific">Pedobacter frigiditerrae</name>
    <dbReference type="NCBI Taxonomy" id="2530452"/>
    <lineage>
        <taxon>Bacteria</taxon>
        <taxon>Pseudomonadati</taxon>
        <taxon>Bacteroidota</taxon>
        <taxon>Sphingobacteriia</taxon>
        <taxon>Sphingobacteriales</taxon>
        <taxon>Sphingobacteriaceae</taxon>
        <taxon>Pedobacter</taxon>
    </lineage>
</organism>
<sequence>MVLQSSFSTFHALGKELLTVSDSLTLVSVIIPQRAKSYLKKELSKLGINCYSVFGDLVNLPKKIKFDYDLIAKKNN</sequence>
<comment type="caution">
    <text evidence="1">The sequence shown here is derived from an EMBL/GenBank/DDBJ whole genome shotgun (WGS) entry which is preliminary data.</text>
</comment>
<accession>A0A4R0MYE4</accession>
<reference evidence="1 2" key="1">
    <citation type="submission" date="2019-02" db="EMBL/GenBank/DDBJ databases">
        <title>Pedobacter sp. RP-1-13 sp. nov., isolated from Arctic soil.</title>
        <authorList>
            <person name="Dahal R.H."/>
        </authorList>
    </citation>
    <scope>NUCLEOTIDE SEQUENCE [LARGE SCALE GENOMIC DNA]</scope>
    <source>
        <strain evidence="1 2">RP-1-13</strain>
    </source>
</reference>